<dbReference type="CTD" id="35583"/>
<keyword evidence="2 7" id="KW-0812">Transmembrane</keyword>
<proteinExistence type="predicted"/>
<dbReference type="Pfam" id="PF12129">
    <property type="entry name" value="PHTF1-2_N"/>
    <property type="match status" value="1"/>
</dbReference>
<feature type="transmembrane region" description="Helical" evidence="7">
    <location>
        <begin position="136"/>
        <end position="159"/>
    </location>
</feature>
<feature type="transmembrane region" description="Helical" evidence="7">
    <location>
        <begin position="643"/>
        <end position="664"/>
    </location>
</feature>
<dbReference type="RefSeq" id="XP_011498540.1">
    <property type="nucleotide sequence ID" value="XM_011500238.1"/>
</dbReference>
<feature type="region of interest" description="Disordered" evidence="6">
    <location>
        <begin position="168"/>
        <end position="196"/>
    </location>
</feature>
<evidence type="ECO:0000256" key="1">
    <source>
        <dbReference type="ARBA" id="ARBA00004141"/>
    </source>
</evidence>
<dbReference type="KEGG" id="csol:105362751"/>
<dbReference type="GO" id="GO:0016020">
    <property type="term" value="C:membrane"/>
    <property type="evidence" value="ECO:0007669"/>
    <property type="project" value="UniProtKB-SubCell"/>
</dbReference>
<evidence type="ECO:0000256" key="7">
    <source>
        <dbReference type="SAM" id="Phobius"/>
    </source>
</evidence>
<feature type="domain" description="PHTF1/2 N-terminal" evidence="8">
    <location>
        <begin position="2"/>
        <end position="155"/>
    </location>
</feature>
<evidence type="ECO:0000256" key="3">
    <source>
        <dbReference type="ARBA" id="ARBA00022989"/>
    </source>
</evidence>
<evidence type="ECO:0000313" key="9">
    <source>
        <dbReference type="Proteomes" id="UP000695007"/>
    </source>
</evidence>
<dbReference type="InterPro" id="IPR021980">
    <property type="entry name" value="PHTF1/2_N"/>
</dbReference>
<evidence type="ECO:0000256" key="2">
    <source>
        <dbReference type="ARBA" id="ARBA00022692"/>
    </source>
</evidence>
<dbReference type="AlphaFoldDB" id="A0AAJ7DW31"/>
<sequence>MTFNNLVYWYQKKIGTYDKQQWEKTIEQKIFYGFTHVPMRTAKLKTEFIDVDLVRGSSFPKAKPKHRLGTIIYLAIQRLLFLPFNAHWWIQQTSPRIYIFFLLLYGLQILNIYIYFNHFLKEIESEIVSMSEVLIPGVMMLTLCMVHSQIVSTNCAPLISKKYERQRIRHSRHGRSRANKTRTRRNIFDNKESKAAQNSTLEKTNVLETEVSPSVRFAKKIIIETSPIASTSDQILEFNTSLSDSRQNSITSLQHFIEAEKLEEIEELVSVVNLESNQENDDVVHHQDDDGFESLNGNVSSDNDRDQMKIENKEKEVTENEATAQEHSHCDLTAPEVSVKREEFHDSEEDECDSPDSNRLSIQSSRDDRKESASEEEGECEETITNHLIEATTSATEWMGVTTNSDECSYSSEIEESDRHSEADANGEYIEHPFSWEFELPSSTILNSNYTSSDRVSCTIWTHRDVKKAELSVFDISSAIIARVESMPESMDYFYSGFILAIVLSLVPCLRRLSDHFGVDFVNNSSSINTELSLVTSETFSDLICKILNIAFGSSLLDRTMILSSALERLVLACLLFFLLVVAERTYKQRLLYAKFFSHLTSSRRARKSDLPHFRLNKVRNIKTWLSIRSYLKRRGPQRSVDVIVSSVFMITLALLSFVSLELIKDLDSLHCHYNIEALFWSFALGIFILRFMTLGTKINKKYRNISILITEQINLYLQIEQKPHKKDELMVANSVLKLAADLIKELESPFKISGLSANPYLYTITKVVLLSALSGVLSELLGFKLKLHKIKIK</sequence>
<feature type="transmembrane region" description="Helical" evidence="7">
    <location>
        <begin position="97"/>
        <end position="116"/>
    </location>
</feature>
<dbReference type="Proteomes" id="UP000695007">
    <property type="component" value="Unplaced"/>
</dbReference>
<dbReference type="GeneID" id="105362751"/>
<keyword evidence="10" id="KW-0371">Homeobox</keyword>
<evidence type="ECO:0000313" key="10">
    <source>
        <dbReference type="RefSeq" id="XP_011498540.1"/>
    </source>
</evidence>
<dbReference type="GO" id="GO:0003677">
    <property type="term" value="F:DNA binding"/>
    <property type="evidence" value="ECO:0007669"/>
    <property type="project" value="UniProtKB-KW"/>
</dbReference>
<dbReference type="InterPro" id="IPR039775">
    <property type="entry name" value="PHTF1/2"/>
</dbReference>
<evidence type="ECO:0000256" key="5">
    <source>
        <dbReference type="ARBA" id="ARBA00023180"/>
    </source>
</evidence>
<dbReference type="PANTHER" id="PTHR12680">
    <property type="entry name" value="PUTATIVE HOMEODOMAIN TRANSCRIPTION FACTOR PHTF"/>
    <property type="match status" value="1"/>
</dbReference>
<feature type="compositionally biased region" description="Basic and acidic residues" evidence="6">
    <location>
        <begin position="302"/>
        <end position="330"/>
    </location>
</feature>
<feature type="compositionally biased region" description="Basic residues" evidence="6">
    <location>
        <begin position="168"/>
        <end position="185"/>
    </location>
</feature>
<keyword evidence="3 7" id="KW-1133">Transmembrane helix</keyword>
<keyword evidence="10" id="KW-0238">DNA-binding</keyword>
<name>A0AAJ7DW31_9HYME</name>
<feature type="transmembrane region" description="Helical" evidence="7">
    <location>
        <begin position="676"/>
        <end position="694"/>
    </location>
</feature>
<evidence type="ECO:0000259" key="8">
    <source>
        <dbReference type="Pfam" id="PF12129"/>
    </source>
</evidence>
<keyword evidence="9" id="KW-1185">Reference proteome</keyword>
<feature type="compositionally biased region" description="Acidic residues" evidence="6">
    <location>
        <begin position="345"/>
        <end position="354"/>
    </location>
</feature>
<feature type="transmembrane region" description="Helical" evidence="7">
    <location>
        <begin position="71"/>
        <end position="90"/>
    </location>
</feature>
<evidence type="ECO:0000256" key="6">
    <source>
        <dbReference type="SAM" id="MobiDB-lite"/>
    </source>
</evidence>
<gene>
    <name evidence="10" type="primary">LOC105362751</name>
</gene>
<keyword evidence="4 7" id="KW-0472">Membrane</keyword>
<dbReference type="PANTHER" id="PTHR12680:SF6">
    <property type="entry name" value="PROTEIN PHTF"/>
    <property type="match status" value="1"/>
</dbReference>
<feature type="region of interest" description="Disordered" evidence="6">
    <location>
        <begin position="282"/>
        <end position="382"/>
    </location>
</feature>
<organism evidence="9 10">
    <name type="scientific">Ceratosolen solmsi marchali</name>
    <dbReference type="NCBI Taxonomy" id="326594"/>
    <lineage>
        <taxon>Eukaryota</taxon>
        <taxon>Metazoa</taxon>
        <taxon>Ecdysozoa</taxon>
        <taxon>Arthropoda</taxon>
        <taxon>Hexapoda</taxon>
        <taxon>Insecta</taxon>
        <taxon>Pterygota</taxon>
        <taxon>Neoptera</taxon>
        <taxon>Endopterygota</taxon>
        <taxon>Hymenoptera</taxon>
        <taxon>Apocrita</taxon>
        <taxon>Proctotrupomorpha</taxon>
        <taxon>Chalcidoidea</taxon>
        <taxon>Agaonidae</taxon>
        <taxon>Agaoninae</taxon>
        <taxon>Ceratosolen</taxon>
    </lineage>
</organism>
<feature type="transmembrane region" description="Helical" evidence="7">
    <location>
        <begin position="493"/>
        <end position="513"/>
    </location>
</feature>
<feature type="transmembrane region" description="Helical" evidence="7">
    <location>
        <begin position="562"/>
        <end position="583"/>
    </location>
</feature>
<keyword evidence="5" id="KW-0325">Glycoprotein</keyword>
<reference evidence="10" key="1">
    <citation type="submission" date="2025-08" db="UniProtKB">
        <authorList>
            <consortium name="RefSeq"/>
        </authorList>
    </citation>
    <scope>IDENTIFICATION</scope>
</reference>
<accession>A0AAJ7DW31</accession>
<comment type="subcellular location">
    <subcellularLocation>
        <location evidence="1">Membrane</location>
        <topology evidence="1">Multi-pass membrane protein</topology>
    </subcellularLocation>
</comment>
<protein>
    <submittedName>
        <fullName evidence="10">Homeodomain transcription factor</fullName>
    </submittedName>
</protein>
<evidence type="ECO:0000256" key="4">
    <source>
        <dbReference type="ARBA" id="ARBA00023136"/>
    </source>
</evidence>
<dbReference type="GO" id="GO:0005783">
    <property type="term" value="C:endoplasmic reticulum"/>
    <property type="evidence" value="ECO:0007669"/>
    <property type="project" value="InterPro"/>
</dbReference>